<keyword evidence="1" id="KW-0812">Transmembrane</keyword>
<proteinExistence type="predicted"/>
<protein>
    <recommendedName>
        <fullName evidence="2">Glycosyltransferase 2-like domain-containing protein</fullName>
    </recommendedName>
</protein>
<organism evidence="3 4">
    <name type="scientific">Candidatus Collierbacteria bacterium RIFOXYD1_FULL_40_9</name>
    <dbReference type="NCBI Taxonomy" id="1817731"/>
    <lineage>
        <taxon>Bacteria</taxon>
        <taxon>Candidatus Collieribacteriota</taxon>
    </lineage>
</organism>
<evidence type="ECO:0000313" key="3">
    <source>
        <dbReference type="EMBL" id="OGD83673.1"/>
    </source>
</evidence>
<dbReference type="CDD" id="cd04186">
    <property type="entry name" value="GT_2_like_c"/>
    <property type="match status" value="1"/>
</dbReference>
<evidence type="ECO:0000313" key="4">
    <source>
        <dbReference type="Proteomes" id="UP000179237"/>
    </source>
</evidence>
<gene>
    <name evidence="3" type="ORF">A2572_01480</name>
</gene>
<dbReference type="PANTHER" id="PTHR43179:SF7">
    <property type="entry name" value="RHAMNOSYLTRANSFERASE WBBL"/>
    <property type="match status" value="1"/>
</dbReference>
<dbReference type="PANTHER" id="PTHR43179">
    <property type="entry name" value="RHAMNOSYLTRANSFERASE WBBL"/>
    <property type="match status" value="1"/>
</dbReference>
<keyword evidence="1" id="KW-0472">Membrane</keyword>
<dbReference type="Gene3D" id="3.90.550.10">
    <property type="entry name" value="Spore Coat Polysaccharide Biosynthesis Protein SpsA, Chain A"/>
    <property type="match status" value="1"/>
</dbReference>
<feature type="transmembrane region" description="Helical" evidence="1">
    <location>
        <begin position="265"/>
        <end position="288"/>
    </location>
</feature>
<dbReference type="InterPro" id="IPR001173">
    <property type="entry name" value="Glyco_trans_2-like"/>
</dbReference>
<dbReference type="EMBL" id="MFAQ01000011">
    <property type="protein sequence ID" value="OGD83673.1"/>
    <property type="molecule type" value="Genomic_DNA"/>
</dbReference>
<sequence length="297" mass="34505">MNSIKTLSIIIITFNSENQIIKCLESIFASNLTKNLNINITVIDNCSLDNTVRIITEKFDRQVKDKKLKLIQNSKNVGFSKAVNQGIKNSKSDFYLLINPDVFVNRDTIKNVFSTSLIENFSITGVHMINVQGVENGSYFRFPNVYVGIFEFTNFGKFLTLNKWHNYFYYKDSEIKSGIVDVVTGGFMLIDHRVIDKVGYFDERYFMYLEDVDYCLEAKKRGFKVGVSHDVVTHIAGASSNNIEKTDINAWLESRRKYFKKNFNIFVNLLIQPIFVFDAVVIYIIRFIKTIRQNYRK</sequence>
<keyword evidence="1" id="KW-1133">Transmembrane helix</keyword>
<dbReference type="Pfam" id="PF00535">
    <property type="entry name" value="Glycos_transf_2"/>
    <property type="match status" value="1"/>
</dbReference>
<feature type="domain" description="Glycosyltransferase 2-like" evidence="2">
    <location>
        <begin position="8"/>
        <end position="198"/>
    </location>
</feature>
<name>A0A1F5FVN6_9BACT</name>
<dbReference type="Proteomes" id="UP000179237">
    <property type="component" value="Unassembled WGS sequence"/>
</dbReference>
<reference evidence="3 4" key="1">
    <citation type="journal article" date="2016" name="Nat. Commun.">
        <title>Thousands of microbial genomes shed light on interconnected biogeochemical processes in an aquifer system.</title>
        <authorList>
            <person name="Anantharaman K."/>
            <person name="Brown C.T."/>
            <person name="Hug L.A."/>
            <person name="Sharon I."/>
            <person name="Castelle C.J."/>
            <person name="Probst A.J."/>
            <person name="Thomas B.C."/>
            <person name="Singh A."/>
            <person name="Wilkins M.J."/>
            <person name="Karaoz U."/>
            <person name="Brodie E.L."/>
            <person name="Williams K.H."/>
            <person name="Hubbard S.S."/>
            <person name="Banfield J.F."/>
        </authorList>
    </citation>
    <scope>NUCLEOTIDE SEQUENCE [LARGE SCALE GENOMIC DNA]</scope>
</reference>
<dbReference type="SUPFAM" id="SSF53448">
    <property type="entry name" value="Nucleotide-diphospho-sugar transferases"/>
    <property type="match status" value="1"/>
</dbReference>
<accession>A0A1F5FVN6</accession>
<dbReference type="InterPro" id="IPR029044">
    <property type="entry name" value="Nucleotide-diphossugar_trans"/>
</dbReference>
<evidence type="ECO:0000259" key="2">
    <source>
        <dbReference type="Pfam" id="PF00535"/>
    </source>
</evidence>
<comment type="caution">
    <text evidence="3">The sequence shown here is derived from an EMBL/GenBank/DDBJ whole genome shotgun (WGS) entry which is preliminary data.</text>
</comment>
<evidence type="ECO:0000256" key="1">
    <source>
        <dbReference type="SAM" id="Phobius"/>
    </source>
</evidence>
<dbReference type="AlphaFoldDB" id="A0A1F5FVN6"/>